<feature type="region of interest" description="Disordered" evidence="1">
    <location>
        <begin position="307"/>
        <end position="336"/>
    </location>
</feature>
<dbReference type="AlphaFoldDB" id="A0A815W7J1"/>
<keyword evidence="4" id="KW-1185">Reference proteome</keyword>
<reference evidence="2" key="1">
    <citation type="submission" date="2021-02" db="EMBL/GenBank/DDBJ databases">
        <authorList>
            <person name="Nowell W R."/>
        </authorList>
    </citation>
    <scope>NUCLEOTIDE SEQUENCE</scope>
</reference>
<dbReference type="Proteomes" id="UP000681722">
    <property type="component" value="Unassembled WGS sequence"/>
</dbReference>
<organism evidence="2 4">
    <name type="scientific">Didymodactylos carnosus</name>
    <dbReference type="NCBI Taxonomy" id="1234261"/>
    <lineage>
        <taxon>Eukaryota</taxon>
        <taxon>Metazoa</taxon>
        <taxon>Spiralia</taxon>
        <taxon>Gnathifera</taxon>
        <taxon>Rotifera</taxon>
        <taxon>Eurotatoria</taxon>
        <taxon>Bdelloidea</taxon>
        <taxon>Philodinida</taxon>
        <taxon>Philodinidae</taxon>
        <taxon>Didymodactylos</taxon>
    </lineage>
</organism>
<feature type="compositionally biased region" description="Polar residues" evidence="1">
    <location>
        <begin position="453"/>
        <end position="465"/>
    </location>
</feature>
<evidence type="ECO:0000313" key="2">
    <source>
        <dbReference type="EMBL" id="CAF1541639.1"/>
    </source>
</evidence>
<feature type="compositionally biased region" description="Polar residues" evidence="1">
    <location>
        <begin position="433"/>
        <end position="443"/>
    </location>
</feature>
<protein>
    <submittedName>
        <fullName evidence="2">Uncharacterized protein</fullName>
    </submittedName>
</protein>
<evidence type="ECO:0000313" key="3">
    <source>
        <dbReference type="EMBL" id="CAF4402015.1"/>
    </source>
</evidence>
<dbReference type="EMBL" id="CAJNOQ010025942">
    <property type="protein sequence ID" value="CAF1541639.1"/>
    <property type="molecule type" value="Genomic_DNA"/>
</dbReference>
<name>A0A815W7J1_9BILA</name>
<feature type="compositionally biased region" description="Polar residues" evidence="1">
    <location>
        <begin position="317"/>
        <end position="329"/>
    </location>
</feature>
<feature type="non-terminal residue" evidence="2">
    <location>
        <position position="1"/>
    </location>
</feature>
<dbReference type="EMBL" id="CAJOBC010091580">
    <property type="protein sequence ID" value="CAF4402015.1"/>
    <property type="molecule type" value="Genomic_DNA"/>
</dbReference>
<feature type="region of interest" description="Disordered" evidence="1">
    <location>
        <begin position="428"/>
        <end position="467"/>
    </location>
</feature>
<proteinExistence type="predicted"/>
<dbReference type="Proteomes" id="UP000663829">
    <property type="component" value="Unassembled WGS sequence"/>
</dbReference>
<feature type="compositionally biased region" description="Low complexity" evidence="1">
    <location>
        <begin position="307"/>
        <end position="316"/>
    </location>
</feature>
<sequence length="530" mass="60584">GTESSCRPADPVLETVLNNNSNSNQSDRNVLSQKLEHAPSHIGNIDQAQTSVTSVDIVNEIRRTAPIHSSIQFVNNAEVQTDISFECSTEKIWNSSSDDEIEGFRTFREWWLMTDCKAQVHNIKLCKAEQCEGLHGATTCLACSGRGRSIITQTELTAVQSEEDLISKYRTENNRYYRFRNHLALNSYYQEYHIFPKTLQFDSPHQSFGTQVDRIRNKWENIIHEMRLKLLQCEAEAISQTIESAESVCMTIRSKLSATKKETELVDVEREEGLKLKQTIEKSWNKVFRTEIREIIPKKWLGNTMSMSSTLNSNSSATPTLDDTQVHTSNRSKQKALQHHKTRLSCRGCGKQGHRQFRCLVKCAFCRGGRHSEEYCKKKKNKIQSPYSPGLMNTELVTKNDEMVTELRALAQGPDSNETPQLVTLNEGRLPPRTNSSYLNNGLTRHPGRRNTWRSNSGRNFQNYSGERVNRTYRPVTSSSRINNNVFNEKNNNYNNSFNRGNTVNNTDFPNRHVTFDTGTTPNRSGIEKQ</sequence>
<accession>A0A815W7J1</accession>
<comment type="caution">
    <text evidence="2">The sequence shown here is derived from an EMBL/GenBank/DDBJ whole genome shotgun (WGS) entry which is preliminary data.</text>
</comment>
<evidence type="ECO:0000313" key="4">
    <source>
        <dbReference type="Proteomes" id="UP000663829"/>
    </source>
</evidence>
<gene>
    <name evidence="2" type="ORF">GPM918_LOCUS38663</name>
    <name evidence="3" type="ORF">SRO942_LOCUS39500</name>
</gene>
<evidence type="ECO:0000256" key="1">
    <source>
        <dbReference type="SAM" id="MobiDB-lite"/>
    </source>
</evidence>
<feature type="region of interest" description="Disordered" evidence="1">
    <location>
        <begin position="504"/>
        <end position="530"/>
    </location>
</feature>